<evidence type="ECO:0000313" key="7">
    <source>
        <dbReference type="Proteomes" id="UP001551011"/>
    </source>
</evidence>
<dbReference type="InterPro" id="IPR035396">
    <property type="entry name" value="Bac_rhamnosid6H"/>
</dbReference>
<feature type="domain" description="Alpha-L-rhamnosidase C-terminal" evidence="5">
    <location>
        <begin position="209"/>
        <end position="275"/>
    </location>
</feature>
<dbReference type="InterPro" id="IPR008928">
    <property type="entry name" value="6-hairpin_glycosidase_sf"/>
</dbReference>
<dbReference type="Proteomes" id="UP001551011">
    <property type="component" value="Unassembled WGS sequence"/>
</dbReference>
<dbReference type="EC" id="3.2.1.40" evidence="2"/>
<dbReference type="InterPro" id="IPR035398">
    <property type="entry name" value="Bac_rhamnosid_C"/>
</dbReference>
<dbReference type="PANTHER" id="PTHR33307:SF11">
    <property type="entry name" value="ALPHA-L-RHAMNOSIDASE"/>
    <property type="match status" value="1"/>
</dbReference>
<keyword evidence="3" id="KW-0378">Hydrolase</keyword>
<evidence type="ECO:0000259" key="5">
    <source>
        <dbReference type="Pfam" id="PF17390"/>
    </source>
</evidence>
<dbReference type="SUPFAM" id="SSF48208">
    <property type="entry name" value="Six-hairpin glycosidases"/>
    <property type="match status" value="1"/>
</dbReference>
<evidence type="ECO:0000256" key="2">
    <source>
        <dbReference type="ARBA" id="ARBA00012652"/>
    </source>
</evidence>
<protein>
    <recommendedName>
        <fullName evidence="2">alpha-L-rhamnosidase</fullName>
        <ecNumber evidence="2">3.2.1.40</ecNumber>
    </recommendedName>
</protein>
<evidence type="ECO:0000256" key="1">
    <source>
        <dbReference type="ARBA" id="ARBA00001445"/>
    </source>
</evidence>
<organism evidence="6 7">
    <name type="scientific">Streptomyces flaveolus</name>
    <dbReference type="NCBI Taxonomy" id="67297"/>
    <lineage>
        <taxon>Bacteria</taxon>
        <taxon>Bacillati</taxon>
        <taxon>Actinomycetota</taxon>
        <taxon>Actinomycetes</taxon>
        <taxon>Kitasatosporales</taxon>
        <taxon>Streptomycetaceae</taxon>
        <taxon>Streptomyces</taxon>
    </lineage>
</organism>
<name>A0ABV3AMY5_9ACTN</name>
<evidence type="ECO:0000256" key="3">
    <source>
        <dbReference type="ARBA" id="ARBA00022801"/>
    </source>
</evidence>
<dbReference type="Gene3D" id="1.50.10.10">
    <property type="match status" value="1"/>
</dbReference>
<dbReference type="Pfam" id="PF17390">
    <property type="entry name" value="Bac_rhamnosid_C"/>
    <property type="match status" value="1"/>
</dbReference>
<feature type="domain" description="Alpha-L-rhamnosidase six-hairpin glycosidase" evidence="4">
    <location>
        <begin position="9"/>
        <end position="201"/>
    </location>
</feature>
<proteinExistence type="predicted"/>
<dbReference type="EMBL" id="JBFAEG010000044">
    <property type="protein sequence ID" value="MEU5713067.1"/>
    <property type="molecule type" value="Genomic_DNA"/>
</dbReference>
<dbReference type="Gene3D" id="2.60.420.10">
    <property type="entry name" value="Maltose phosphorylase, domain 3"/>
    <property type="match status" value="1"/>
</dbReference>
<dbReference type="Pfam" id="PF17389">
    <property type="entry name" value="Bac_rhamnosid6H"/>
    <property type="match status" value="1"/>
</dbReference>
<sequence length="314" mass="33113">MRAYAAFLERQVSGGILDYGLGDWFTPDRTFPRAVAGTYGYWRVVDALSRIAGVLGDAEAAATYRAKADAATRALAAKYYDATTGTFGGGGQGAEALALDMGAYPAGERDRLLGHFTSSVQNAGYHLLLGEISLPAAFRVLSAAGRDDIVHAVATRTTSPSYGYQVRAGNTTLGESWDGGPGQSQNHFMLGAIDSWFTTRVAGLSQTADSVGYAELLVDPAVEGEMTSASASHRTPYGTARTAWQRDADTFRLTLDVPAGSTAEVHVPATEGSARAPQGARLLRTDNTEVVYQIGSGHWKFDSTLPTTGSTAVN</sequence>
<dbReference type="PANTHER" id="PTHR33307">
    <property type="entry name" value="ALPHA-RHAMNOSIDASE (EUROFUNG)"/>
    <property type="match status" value="1"/>
</dbReference>
<evidence type="ECO:0000313" key="6">
    <source>
        <dbReference type="EMBL" id="MEU5713067.1"/>
    </source>
</evidence>
<comment type="catalytic activity">
    <reaction evidence="1">
        <text>Hydrolysis of terminal non-reducing alpha-L-rhamnose residues in alpha-L-rhamnosides.</text>
        <dbReference type="EC" id="3.2.1.40"/>
    </reaction>
</comment>
<evidence type="ECO:0000259" key="4">
    <source>
        <dbReference type="Pfam" id="PF17389"/>
    </source>
</evidence>
<comment type="caution">
    <text evidence="6">The sequence shown here is derived from an EMBL/GenBank/DDBJ whole genome shotgun (WGS) entry which is preliminary data.</text>
</comment>
<reference evidence="6 7" key="1">
    <citation type="submission" date="2024-06" db="EMBL/GenBank/DDBJ databases">
        <title>The Natural Products Discovery Center: Release of the First 8490 Sequenced Strains for Exploring Actinobacteria Biosynthetic Diversity.</title>
        <authorList>
            <person name="Kalkreuter E."/>
            <person name="Kautsar S.A."/>
            <person name="Yang D."/>
            <person name="Bader C.D."/>
            <person name="Teijaro C.N."/>
            <person name="Fluegel L."/>
            <person name="Davis C.M."/>
            <person name="Simpson J.R."/>
            <person name="Lauterbach L."/>
            <person name="Steele A.D."/>
            <person name="Gui C."/>
            <person name="Meng S."/>
            <person name="Li G."/>
            <person name="Viehrig K."/>
            <person name="Ye F."/>
            <person name="Su P."/>
            <person name="Kiefer A.F."/>
            <person name="Nichols A."/>
            <person name="Cepeda A.J."/>
            <person name="Yan W."/>
            <person name="Fan B."/>
            <person name="Jiang Y."/>
            <person name="Adhikari A."/>
            <person name="Zheng C.-J."/>
            <person name="Schuster L."/>
            <person name="Cowan T.M."/>
            <person name="Smanski M.J."/>
            <person name="Chevrette M.G."/>
            <person name="De Carvalho L.P.S."/>
            <person name="Shen B."/>
        </authorList>
    </citation>
    <scope>NUCLEOTIDE SEQUENCE [LARGE SCALE GENOMIC DNA]</scope>
    <source>
        <strain evidence="6 7">NPDC020594</strain>
    </source>
</reference>
<keyword evidence="7" id="KW-1185">Reference proteome</keyword>
<dbReference type="InterPro" id="IPR016007">
    <property type="entry name" value="Alpha_rhamnosid"/>
</dbReference>
<gene>
    <name evidence="6" type="ORF">AB0H04_40685</name>
</gene>
<dbReference type="InterPro" id="IPR012341">
    <property type="entry name" value="6hp_glycosidase-like_sf"/>
</dbReference>
<accession>A0ABV3AMY5</accession>